<dbReference type="EMBL" id="CACRXK020027001">
    <property type="protein sequence ID" value="CAB4040591.1"/>
    <property type="molecule type" value="Genomic_DNA"/>
</dbReference>
<dbReference type="Pfam" id="PF13966">
    <property type="entry name" value="zf-RVT"/>
    <property type="match status" value="1"/>
</dbReference>
<dbReference type="InterPro" id="IPR026960">
    <property type="entry name" value="RVT-Znf"/>
</dbReference>
<sequence length="217" mass="24915">MKSYLRKWGMQINPTCPYCQHTEDTHHAIVNCQTAQELWSDIQPLLMDIARQPIKTDMETLVFHRNLPNDDQAKEICHYVLATAAEALWHTRNKKVYDSTYRLGNMKNKVIGSMVTWFLLLSYLGPIFLVLSPWSCRLGLVALVWPFRSCHLGLAALVLSPWFLALSLLAFIDVILHCEIEARDVNVREVIEDFCGQVDSYTDIFEAVVLMAPGRYI</sequence>
<organism evidence="1 2">
    <name type="scientific">Paramuricea clavata</name>
    <name type="common">Red gorgonian</name>
    <name type="synonym">Violescent sea-whip</name>
    <dbReference type="NCBI Taxonomy" id="317549"/>
    <lineage>
        <taxon>Eukaryota</taxon>
        <taxon>Metazoa</taxon>
        <taxon>Cnidaria</taxon>
        <taxon>Anthozoa</taxon>
        <taxon>Octocorallia</taxon>
        <taxon>Malacalcyonacea</taxon>
        <taxon>Plexauridae</taxon>
        <taxon>Paramuricea</taxon>
    </lineage>
</organism>
<proteinExistence type="predicted"/>
<evidence type="ECO:0000313" key="1">
    <source>
        <dbReference type="EMBL" id="CAB4040591.1"/>
    </source>
</evidence>
<name>A0A6S7KB01_PARCT</name>
<dbReference type="AlphaFoldDB" id="A0A6S7KB01"/>
<accession>A0A6S7KB01</accession>
<reference evidence="1" key="1">
    <citation type="submission" date="2020-04" db="EMBL/GenBank/DDBJ databases">
        <authorList>
            <person name="Alioto T."/>
            <person name="Alioto T."/>
            <person name="Gomez Garrido J."/>
        </authorList>
    </citation>
    <scope>NUCLEOTIDE SEQUENCE</scope>
    <source>
        <strain evidence="1">A484AB</strain>
    </source>
</reference>
<keyword evidence="2" id="KW-1185">Reference proteome</keyword>
<dbReference type="Proteomes" id="UP001152795">
    <property type="component" value="Unassembled WGS sequence"/>
</dbReference>
<gene>
    <name evidence="1" type="ORF">PACLA_8A025828</name>
</gene>
<comment type="caution">
    <text evidence="1">The sequence shown here is derived from an EMBL/GenBank/DDBJ whole genome shotgun (WGS) entry which is preliminary data.</text>
</comment>
<evidence type="ECO:0000313" key="2">
    <source>
        <dbReference type="Proteomes" id="UP001152795"/>
    </source>
</evidence>
<protein>
    <submittedName>
        <fullName evidence="1">Uncharacterized protein</fullName>
    </submittedName>
</protein>